<dbReference type="Proteomes" id="UP000823775">
    <property type="component" value="Unassembled WGS sequence"/>
</dbReference>
<sequence length="155" mass="17572">MVDLVEMVRYQDWSHLLAPLISDHHEKEVREFYHEMTFIAGGLELSTKCASKIFLSFVGKVENLDVERLFKKQMEEYECVRRKGGLLDQKKVEIAHLKGALQQTSTILVEGPGPMAALRQENEELKVKILPLQVGSLKAIAATQKSADKDGLYCR</sequence>
<proteinExistence type="predicted"/>
<protein>
    <submittedName>
        <fullName evidence="1">Uncharacterized protein</fullName>
    </submittedName>
</protein>
<accession>A0ABS8UU39</accession>
<reference evidence="1 2" key="1">
    <citation type="journal article" date="2021" name="BMC Genomics">
        <title>Datura genome reveals duplications of psychoactive alkaloid biosynthetic genes and high mutation rate following tissue culture.</title>
        <authorList>
            <person name="Rajewski A."/>
            <person name="Carter-House D."/>
            <person name="Stajich J."/>
            <person name="Litt A."/>
        </authorList>
    </citation>
    <scope>NUCLEOTIDE SEQUENCE [LARGE SCALE GENOMIC DNA]</scope>
    <source>
        <strain evidence="1">AR-01</strain>
    </source>
</reference>
<keyword evidence="2" id="KW-1185">Reference proteome</keyword>
<organism evidence="1 2">
    <name type="scientific">Datura stramonium</name>
    <name type="common">Jimsonweed</name>
    <name type="synonym">Common thornapple</name>
    <dbReference type="NCBI Taxonomy" id="4076"/>
    <lineage>
        <taxon>Eukaryota</taxon>
        <taxon>Viridiplantae</taxon>
        <taxon>Streptophyta</taxon>
        <taxon>Embryophyta</taxon>
        <taxon>Tracheophyta</taxon>
        <taxon>Spermatophyta</taxon>
        <taxon>Magnoliopsida</taxon>
        <taxon>eudicotyledons</taxon>
        <taxon>Gunneridae</taxon>
        <taxon>Pentapetalae</taxon>
        <taxon>asterids</taxon>
        <taxon>lamiids</taxon>
        <taxon>Solanales</taxon>
        <taxon>Solanaceae</taxon>
        <taxon>Solanoideae</taxon>
        <taxon>Datureae</taxon>
        <taxon>Datura</taxon>
    </lineage>
</organism>
<gene>
    <name evidence="1" type="ORF">HAX54_021098</name>
</gene>
<evidence type="ECO:0000313" key="2">
    <source>
        <dbReference type="Proteomes" id="UP000823775"/>
    </source>
</evidence>
<comment type="caution">
    <text evidence="1">The sequence shown here is derived from an EMBL/GenBank/DDBJ whole genome shotgun (WGS) entry which is preliminary data.</text>
</comment>
<evidence type="ECO:0000313" key="1">
    <source>
        <dbReference type="EMBL" id="MCD9637686.1"/>
    </source>
</evidence>
<dbReference type="EMBL" id="JACEIK010002539">
    <property type="protein sequence ID" value="MCD9637686.1"/>
    <property type="molecule type" value="Genomic_DNA"/>
</dbReference>
<name>A0ABS8UU39_DATST</name>